<comment type="caution">
    <text evidence="1">The sequence shown here is derived from an EMBL/GenBank/DDBJ whole genome shotgun (WGS) entry which is preliminary data.</text>
</comment>
<protein>
    <submittedName>
        <fullName evidence="1">Uncharacterized protein</fullName>
    </submittedName>
</protein>
<evidence type="ECO:0000313" key="1">
    <source>
        <dbReference type="EMBL" id="KRL94346.1"/>
    </source>
</evidence>
<proteinExistence type="predicted"/>
<organism evidence="1 2">
    <name type="scientific">Levilactobacillus hammesii DSM 16381</name>
    <dbReference type="NCBI Taxonomy" id="1423753"/>
    <lineage>
        <taxon>Bacteria</taxon>
        <taxon>Bacillati</taxon>
        <taxon>Bacillota</taxon>
        <taxon>Bacilli</taxon>
        <taxon>Lactobacillales</taxon>
        <taxon>Lactobacillaceae</taxon>
        <taxon>Levilactobacillus</taxon>
    </lineage>
</organism>
<keyword evidence="2" id="KW-1185">Reference proteome</keyword>
<gene>
    <name evidence="1" type="ORF">FD28_GL000494</name>
</gene>
<reference evidence="1 2" key="1">
    <citation type="journal article" date="2015" name="Genome Announc.">
        <title>Expanding the biotechnology potential of lactobacilli through comparative genomics of 213 strains and associated genera.</title>
        <authorList>
            <person name="Sun Z."/>
            <person name="Harris H.M."/>
            <person name="McCann A."/>
            <person name="Guo C."/>
            <person name="Argimon S."/>
            <person name="Zhang W."/>
            <person name="Yang X."/>
            <person name="Jeffery I.B."/>
            <person name="Cooney J.C."/>
            <person name="Kagawa T.F."/>
            <person name="Liu W."/>
            <person name="Song Y."/>
            <person name="Salvetti E."/>
            <person name="Wrobel A."/>
            <person name="Rasinkangas P."/>
            <person name="Parkhill J."/>
            <person name="Rea M.C."/>
            <person name="O'Sullivan O."/>
            <person name="Ritari J."/>
            <person name="Douillard F.P."/>
            <person name="Paul Ross R."/>
            <person name="Yang R."/>
            <person name="Briner A.E."/>
            <person name="Felis G.E."/>
            <person name="de Vos W.M."/>
            <person name="Barrangou R."/>
            <person name="Klaenhammer T.R."/>
            <person name="Caufield P.W."/>
            <person name="Cui Y."/>
            <person name="Zhang H."/>
            <person name="O'Toole P.W."/>
        </authorList>
    </citation>
    <scope>NUCLEOTIDE SEQUENCE [LARGE SCALE GENOMIC DNA]</scope>
    <source>
        <strain evidence="1 2">DSM 16381</strain>
    </source>
</reference>
<dbReference type="PATRIC" id="fig|1423753.3.peg.515"/>
<dbReference type="OrthoDB" id="2276328at2"/>
<name>A0A0R1URT9_9LACO</name>
<dbReference type="AlphaFoldDB" id="A0A0R1URT9"/>
<sequence length="343" mass="38354">MPTNGEVYQQLKTTEVGLSLSDAKGQQRMLYLPDCASIVAFKKLTKSNEEIQSLVAKSGNGIKVTPNSIEEYTDINLNVDASVFTDSNQESLPFKSEYMFVGLNCAARKKAPNSDGDWGQFHDMEQKTPTYNFAFMTNSERFRGSYITDILKNTIDSISANIETDYFVKEETKNPGLFLDDSQANITRLALKAYPKYVKRYEKELVKSPDDNSISVDNGKVINSYVRDLSVEGADKFVPSAEAYEAVVKNNQDKYRKSAALFVKECQIIQPKHLIVLGKTAQTIVRNMRADGLFDTAPEVAQLADNLIESQHYSKQGKGSSTVDFMAYLQTLLKKTDDDVVNS</sequence>
<dbReference type="EMBL" id="AZFS01000059">
    <property type="protein sequence ID" value="KRL94346.1"/>
    <property type="molecule type" value="Genomic_DNA"/>
</dbReference>
<evidence type="ECO:0000313" key="2">
    <source>
        <dbReference type="Proteomes" id="UP000051580"/>
    </source>
</evidence>
<dbReference type="Proteomes" id="UP000051580">
    <property type="component" value="Unassembled WGS sequence"/>
</dbReference>
<dbReference type="RefSeq" id="WP_057734082.1">
    <property type="nucleotide sequence ID" value="NZ_AZFS01000059.1"/>
</dbReference>
<accession>A0A0R1URT9</accession>